<feature type="binding site" evidence="4">
    <location>
        <position position="155"/>
    </location>
    <ligand>
        <name>a divalent metal cation</name>
        <dbReference type="ChEBI" id="CHEBI:60240"/>
        <label>2</label>
    </ligand>
</feature>
<dbReference type="InterPro" id="IPR018228">
    <property type="entry name" value="DNase_TatD-rel_CS"/>
</dbReference>
<evidence type="ECO:0000313" key="6">
    <source>
        <dbReference type="Proteomes" id="UP000321291"/>
    </source>
</evidence>
<dbReference type="NCBIfam" id="TIGR00010">
    <property type="entry name" value="YchF/TatD family DNA exonuclease"/>
    <property type="match status" value="1"/>
</dbReference>
<dbReference type="EMBL" id="CP042434">
    <property type="protein sequence ID" value="QEC71520.1"/>
    <property type="molecule type" value="Genomic_DNA"/>
</dbReference>
<feature type="binding site" evidence="4">
    <location>
        <position position="204"/>
    </location>
    <ligand>
        <name>a divalent metal cation</name>
        <dbReference type="ChEBI" id="CHEBI:60240"/>
        <label>1</label>
    </ligand>
</feature>
<dbReference type="GO" id="GO:0004536">
    <property type="term" value="F:DNA nuclease activity"/>
    <property type="evidence" value="ECO:0007669"/>
    <property type="project" value="InterPro"/>
</dbReference>
<feature type="binding site" evidence="4">
    <location>
        <position position="94"/>
    </location>
    <ligand>
        <name>a divalent metal cation</name>
        <dbReference type="ChEBI" id="CHEBI:60240"/>
        <label>1</label>
    </ligand>
</feature>
<feature type="binding site" evidence="4">
    <location>
        <position position="7"/>
    </location>
    <ligand>
        <name>a divalent metal cation</name>
        <dbReference type="ChEBI" id="CHEBI:60240"/>
        <label>1</label>
    </ligand>
</feature>
<dbReference type="OrthoDB" id="9810005at2"/>
<gene>
    <name evidence="5" type="ORF">FSB73_07400</name>
</gene>
<dbReference type="RefSeq" id="WP_146780898.1">
    <property type="nucleotide sequence ID" value="NZ_CP042434.1"/>
</dbReference>
<evidence type="ECO:0000256" key="2">
    <source>
        <dbReference type="ARBA" id="ARBA00022723"/>
    </source>
</evidence>
<dbReference type="Gene3D" id="3.20.20.140">
    <property type="entry name" value="Metal-dependent hydrolases"/>
    <property type="match status" value="1"/>
</dbReference>
<dbReference type="GO" id="GO:0016788">
    <property type="term" value="F:hydrolase activity, acting on ester bonds"/>
    <property type="evidence" value="ECO:0007669"/>
    <property type="project" value="InterPro"/>
</dbReference>
<evidence type="ECO:0000256" key="3">
    <source>
        <dbReference type="ARBA" id="ARBA00022801"/>
    </source>
</evidence>
<dbReference type="GO" id="GO:0046872">
    <property type="term" value="F:metal ion binding"/>
    <property type="evidence" value="ECO:0007669"/>
    <property type="project" value="UniProtKB-KW"/>
</dbReference>
<dbReference type="PROSITE" id="PS01091">
    <property type="entry name" value="TATD_3"/>
    <property type="match status" value="1"/>
</dbReference>
<evidence type="ECO:0000256" key="1">
    <source>
        <dbReference type="ARBA" id="ARBA00009275"/>
    </source>
</evidence>
<dbReference type="PANTHER" id="PTHR46124">
    <property type="entry name" value="D-AMINOACYL-TRNA DEACYLASE"/>
    <property type="match status" value="1"/>
</dbReference>
<comment type="similarity">
    <text evidence="1">Belongs to the metallo-dependent hydrolases superfamily. TatD-type hydrolase family.</text>
</comment>
<keyword evidence="3" id="KW-0378">Hydrolase</keyword>
<dbReference type="AlphaFoldDB" id="A0A5B8VJ84"/>
<keyword evidence="6" id="KW-1185">Reference proteome</keyword>
<evidence type="ECO:0000313" key="5">
    <source>
        <dbReference type="EMBL" id="QEC71520.1"/>
    </source>
</evidence>
<dbReference type="InterPro" id="IPR032466">
    <property type="entry name" value="Metal_Hydrolase"/>
</dbReference>
<proteinExistence type="inferred from homology"/>
<reference evidence="5 6" key="1">
    <citation type="journal article" date="2017" name="Int. J. Syst. Evol. Microbiol.">
        <title>Arachidicoccus ginsenosidivorans sp. nov., with ginsenoside-converting activity isolated from ginseng cultivating soil.</title>
        <authorList>
            <person name="Siddiqi M.Z."/>
            <person name="Aslam Z."/>
            <person name="Im W.T."/>
        </authorList>
    </citation>
    <scope>NUCLEOTIDE SEQUENCE [LARGE SCALE GENOMIC DNA]</scope>
    <source>
        <strain evidence="5 6">Gsoil 809</strain>
    </source>
</reference>
<keyword evidence="2 4" id="KW-0479">Metal-binding</keyword>
<name>A0A5B8VJ84_9BACT</name>
<dbReference type="Pfam" id="PF01026">
    <property type="entry name" value="TatD_DNase"/>
    <property type="match status" value="1"/>
</dbReference>
<dbReference type="PIRSF" id="PIRSF005902">
    <property type="entry name" value="DNase_TatD"/>
    <property type="match status" value="1"/>
</dbReference>
<feature type="binding site" evidence="4">
    <location>
        <position position="130"/>
    </location>
    <ligand>
        <name>a divalent metal cation</name>
        <dbReference type="ChEBI" id="CHEBI:60240"/>
        <label>2</label>
    </ligand>
</feature>
<sequence>MQLIDTHTHLYSEEFKNDLPEVMQRADKASIKQFYLPAIDSSTHEAMIALEVAYPDSCHAMMGLHPCSVKEDFQKELNIIKDWLDKRPFVAIGEIGLDFYWDKTHIEQQYEAFKIQMEWALERDLPIAIHARESLDECIATVKPFSKRGLKGIFHCFGGTTEQAKAIIDLNFYLGIGGVFTFKKANMPEVLKDISLNHIVLETDAPYLAPVPYRGKRNESAYLLYVAEALANSKEISLEELANITTGNAKKIFKAQ</sequence>
<dbReference type="FunFam" id="3.20.20.140:FF:000005">
    <property type="entry name" value="TatD family hydrolase"/>
    <property type="match status" value="1"/>
</dbReference>
<dbReference type="Proteomes" id="UP000321291">
    <property type="component" value="Chromosome"/>
</dbReference>
<feature type="binding site" evidence="4">
    <location>
        <position position="9"/>
    </location>
    <ligand>
        <name>a divalent metal cation</name>
        <dbReference type="ChEBI" id="CHEBI:60240"/>
        <label>1</label>
    </ligand>
</feature>
<dbReference type="KEGG" id="agi:FSB73_07400"/>
<dbReference type="GO" id="GO:0005829">
    <property type="term" value="C:cytosol"/>
    <property type="evidence" value="ECO:0007669"/>
    <property type="project" value="TreeGrafter"/>
</dbReference>
<dbReference type="InterPro" id="IPR001130">
    <property type="entry name" value="TatD-like"/>
</dbReference>
<accession>A0A5B8VJ84</accession>
<dbReference type="SUPFAM" id="SSF51556">
    <property type="entry name" value="Metallo-dependent hydrolases"/>
    <property type="match status" value="1"/>
</dbReference>
<evidence type="ECO:0000256" key="4">
    <source>
        <dbReference type="PIRSR" id="PIRSR005902-1"/>
    </source>
</evidence>
<dbReference type="CDD" id="cd01310">
    <property type="entry name" value="TatD_DNAse"/>
    <property type="match status" value="1"/>
</dbReference>
<protein>
    <submittedName>
        <fullName evidence="5">TatD family deoxyribonuclease</fullName>
    </submittedName>
</protein>
<dbReference type="PANTHER" id="PTHR46124:SF4">
    <property type="entry name" value="HYDROLASE TATD"/>
    <property type="match status" value="1"/>
</dbReference>
<organism evidence="5 6">
    <name type="scientific">Arachidicoccus ginsenosidivorans</name>
    <dbReference type="NCBI Taxonomy" id="496057"/>
    <lineage>
        <taxon>Bacteria</taxon>
        <taxon>Pseudomonadati</taxon>
        <taxon>Bacteroidota</taxon>
        <taxon>Chitinophagia</taxon>
        <taxon>Chitinophagales</taxon>
        <taxon>Chitinophagaceae</taxon>
        <taxon>Arachidicoccus</taxon>
    </lineage>
</organism>
<dbReference type="InterPro" id="IPR015991">
    <property type="entry name" value="TatD/YcfH-like"/>
</dbReference>